<dbReference type="EMBL" id="OZ035839">
    <property type="protein sequence ID" value="CAL1585276.1"/>
    <property type="molecule type" value="Genomic_DNA"/>
</dbReference>
<dbReference type="Proteomes" id="UP001497482">
    <property type="component" value="Chromosome 17"/>
</dbReference>
<reference evidence="1 2" key="1">
    <citation type="submission" date="2024-04" db="EMBL/GenBank/DDBJ databases">
        <authorList>
            <person name="Waldvogel A.-M."/>
            <person name="Schoenle A."/>
        </authorList>
    </citation>
    <scope>NUCLEOTIDE SEQUENCE [LARGE SCALE GENOMIC DNA]</scope>
</reference>
<accession>A0AAV2K866</accession>
<evidence type="ECO:0000313" key="1">
    <source>
        <dbReference type="EMBL" id="CAL1585276.1"/>
    </source>
</evidence>
<dbReference type="AlphaFoldDB" id="A0AAV2K866"/>
<gene>
    <name evidence="1" type="ORF">KC01_LOCUS15509</name>
</gene>
<protein>
    <submittedName>
        <fullName evidence="1">Uncharacterized protein</fullName>
    </submittedName>
</protein>
<sequence>MTQCVSLSKPCDLWPQLRATPLRGPGRAVTIKDFCFPCGSRRTRAEPAKEKDKEEISFGGCVSLPENGMKLLLFVRSSWRKLKLCSIVSHERRLYICV</sequence>
<evidence type="ECO:0000313" key="2">
    <source>
        <dbReference type="Proteomes" id="UP001497482"/>
    </source>
</evidence>
<organism evidence="1 2">
    <name type="scientific">Knipowitschia caucasica</name>
    <name type="common">Caucasian dwarf goby</name>
    <name type="synonym">Pomatoschistus caucasicus</name>
    <dbReference type="NCBI Taxonomy" id="637954"/>
    <lineage>
        <taxon>Eukaryota</taxon>
        <taxon>Metazoa</taxon>
        <taxon>Chordata</taxon>
        <taxon>Craniata</taxon>
        <taxon>Vertebrata</taxon>
        <taxon>Euteleostomi</taxon>
        <taxon>Actinopterygii</taxon>
        <taxon>Neopterygii</taxon>
        <taxon>Teleostei</taxon>
        <taxon>Neoteleostei</taxon>
        <taxon>Acanthomorphata</taxon>
        <taxon>Gobiaria</taxon>
        <taxon>Gobiiformes</taxon>
        <taxon>Gobioidei</taxon>
        <taxon>Gobiidae</taxon>
        <taxon>Gobiinae</taxon>
        <taxon>Knipowitschia</taxon>
    </lineage>
</organism>
<keyword evidence="2" id="KW-1185">Reference proteome</keyword>
<name>A0AAV2K866_KNICA</name>
<proteinExistence type="predicted"/>